<accession>A0A166TI23</accession>
<dbReference type="AlphaFoldDB" id="A0A166TI23"/>
<organism evidence="2 3">
    <name type="scientific">Athelia psychrophila</name>
    <dbReference type="NCBI Taxonomy" id="1759441"/>
    <lineage>
        <taxon>Eukaryota</taxon>
        <taxon>Fungi</taxon>
        <taxon>Dikarya</taxon>
        <taxon>Basidiomycota</taxon>
        <taxon>Agaricomycotina</taxon>
        <taxon>Agaricomycetes</taxon>
        <taxon>Agaricomycetidae</taxon>
        <taxon>Atheliales</taxon>
        <taxon>Atheliaceae</taxon>
        <taxon>Athelia</taxon>
    </lineage>
</organism>
<reference evidence="2 3" key="1">
    <citation type="journal article" date="2016" name="Mol. Biol. Evol.">
        <title>Comparative Genomics of Early-Diverging Mushroom-Forming Fungi Provides Insights into the Origins of Lignocellulose Decay Capabilities.</title>
        <authorList>
            <person name="Nagy L.G."/>
            <person name="Riley R."/>
            <person name="Tritt A."/>
            <person name="Adam C."/>
            <person name="Daum C."/>
            <person name="Floudas D."/>
            <person name="Sun H."/>
            <person name="Yadav J.S."/>
            <person name="Pangilinan J."/>
            <person name="Larsson K.H."/>
            <person name="Matsuura K."/>
            <person name="Barry K."/>
            <person name="Labutti K."/>
            <person name="Kuo R."/>
            <person name="Ohm R.A."/>
            <person name="Bhattacharya S.S."/>
            <person name="Shirouzu T."/>
            <person name="Yoshinaga Y."/>
            <person name="Martin F.M."/>
            <person name="Grigoriev I.V."/>
            <person name="Hibbett D.S."/>
        </authorList>
    </citation>
    <scope>NUCLEOTIDE SEQUENCE [LARGE SCALE GENOMIC DNA]</scope>
    <source>
        <strain evidence="2 3">CBS 109695</strain>
    </source>
</reference>
<keyword evidence="3" id="KW-1185">Reference proteome</keyword>
<gene>
    <name evidence="2" type="ORF">FIBSPDRAFT_113085</name>
</gene>
<evidence type="ECO:0000313" key="2">
    <source>
        <dbReference type="EMBL" id="KZP30633.1"/>
    </source>
</evidence>
<evidence type="ECO:0000313" key="3">
    <source>
        <dbReference type="Proteomes" id="UP000076532"/>
    </source>
</evidence>
<feature type="region of interest" description="Disordered" evidence="1">
    <location>
        <begin position="1"/>
        <end position="56"/>
    </location>
</feature>
<proteinExistence type="predicted"/>
<feature type="compositionally biased region" description="Basic and acidic residues" evidence="1">
    <location>
        <begin position="7"/>
        <end position="17"/>
    </location>
</feature>
<dbReference type="Proteomes" id="UP000076532">
    <property type="component" value="Unassembled WGS sequence"/>
</dbReference>
<sequence>MITALKIEQEKQQEENRSPVSHILAPTSFQISPARPNLRPRSPGEVNGSPRARHTSTEVADPMITTTANFIDVYMPTESVEDSDSESRCGIPIQWQQFVWCGRGGGGGESKKTDGNFQYPWHIKWWDSEQRKWRCAYQYPHHAWMHPSRCSGSNIARHQQNSQDLLSYFSCFMRLYEALGPTFNVL</sequence>
<name>A0A166TI23_9AGAM</name>
<dbReference type="EMBL" id="KV417493">
    <property type="protein sequence ID" value="KZP30633.1"/>
    <property type="molecule type" value="Genomic_DNA"/>
</dbReference>
<evidence type="ECO:0000256" key="1">
    <source>
        <dbReference type="SAM" id="MobiDB-lite"/>
    </source>
</evidence>
<protein>
    <submittedName>
        <fullName evidence="2">Uncharacterized protein</fullName>
    </submittedName>
</protein>